<dbReference type="EMBL" id="JAENGY010000035">
    <property type="protein sequence ID" value="KAG6976295.1"/>
    <property type="molecule type" value="Genomic_DNA"/>
</dbReference>
<evidence type="ECO:0000256" key="1">
    <source>
        <dbReference type="SAM" id="MobiDB-lite"/>
    </source>
</evidence>
<evidence type="ECO:0000313" key="3">
    <source>
        <dbReference type="Proteomes" id="UP000709295"/>
    </source>
</evidence>
<gene>
    <name evidence="2" type="ORF">JG688_00001515</name>
</gene>
<dbReference type="AlphaFoldDB" id="A0A8J5M9F9"/>
<proteinExistence type="predicted"/>
<protein>
    <submittedName>
        <fullName evidence="2">Uncharacterized protein</fullName>
    </submittedName>
</protein>
<dbReference type="Proteomes" id="UP000709295">
    <property type="component" value="Unassembled WGS sequence"/>
</dbReference>
<evidence type="ECO:0000313" key="2">
    <source>
        <dbReference type="EMBL" id="KAG6976295.1"/>
    </source>
</evidence>
<keyword evidence="3" id="KW-1185">Reference proteome</keyword>
<comment type="caution">
    <text evidence="2">The sequence shown here is derived from an EMBL/GenBank/DDBJ whole genome shotgun (WGS) entry which is preliminary data.</text>
</comment>
<sequence length="78" mass="8921">MPCAHQIHAAVINGRGLLPTQFHSHWWIDRSRGPIAPPARVLESDTIADRRAQRRADRRLQRQRGGGRWGTCRTPSLF</sequence>
<organism evidence="2 3">
    <name type="scientific">Phytophthora aleatoria</name>
    <dbReference type="NCBI Taxonomy" id="2496075"/>
    <lineage>
        <taxon>Eukaryota</taxon>
        <taxon>Sar</taxon>
        <taxon>Stramenopiles</taxon>
        <taxon>Oomycota</taxon>
        <taxon>Peronosporomycetes</taxon>
        <taxon>Peronosporales</taxon>
        <taxon>Peronosporaceae</taxon>
        <taxon>Phytophthora</taxon>
    </lineage>
</organism>
<accession>A0A8J5M9F9</accession>
<name>A0A8J5M9F9_9STRA</name>
<reference evidence="2" key="1">
    <citation type="submission" date="2021-01" db="EMBL/GenBank/DDBJ databases">
        <title>Phytophthora aleatoria, a newly-described species from Pinus radiata is distinct from Phytophthora cactorum isolates based on comparative genomics.</title>
        <authorList>
            <person name="Mcdougal R."/>
            <person name="Panda P."/>
            <person name="Williams N."/>
            <person name="Studholme D.J."/>
        </authorList>
    </citation>
    <scope>NUCLEOTIDE SEQUENCE</scope>
    <source>
        <strain evidence="2">NZFS 4037</strain>
    </source>
</reference>
<feature type="region of interest" description="Disordered" evidence="1">
    <location>
        <begin position="52"/>
        <end position="78"/>
    </location>
</feature>